<dbReference type="OrthoDB" id="2417391at2759"/>
<accession>A0A8H7RKD9</accession>
<gene>
    <name evidence="2" type="ORF">INT45_006812</name>
</gene>
<dbReference type="AlphaFoldDB" id="A0A8H7RKD9"/>
<evidence type="ECO:0000313" key="3">
    <source>
        <dbReference type="Proteomes" id="UP000646827"/>
    </source>
</evidence>
<sequence length="954" mass="108723">MPNPKLITCMACGVDQLKTRYNAHVAACDGKVHEYMTTNVDPEVLPDALDIDPIVMNMVERTDDQDMYDDDMIEYDFGDSPPAVGQQLNADNCGMDDDDMTDDDDFATDDNYSDHSDNEDDDDQGNGLRQEAIAIEAMGNDEEGGLYVDPWDKEPPLRSDVPFEETVQGSSPLDKHHQKSFELYSWIQEHNVSRDAYTSLLSMLNGWIVDDSFDRKPLFSPAKSEARLEKMFDLQETEYRICPDHCRLFPPTSMEDCSCGKEQFRSDGKPIASMSYFPMRRQLSYMIADKDIRTSILDTVTLQSLEPGEEVLTDITDGTVYRTLKAHLFQNQSETNLSLAVSLFVDGFTPFKGSGNSRMTIKLYIKSISYLSNLYIPLIRYKTKHMMQVAIIPADHTGDIYSFLTPLLRELFVLEDAGMNVYCEGGPIHVKVHLLLASGDLIGCQEIAHHTGNNSEYGCRQCRIKTTSEISPAGKGPGRYYPGTIAMSEPRTDDEFVRGMPDFGIKKATKFGQLKSFHGYSFFGLDEMHCIGANVTRKLWDMITGNFATDVNSTIKLHNRPCSNIGRAIVDSGSTIPSRIFEGAFRDVSKKAGLMRSVDWIMFLQIIVPTLVFEQLVEEYGRDSDQVQALMSLVIGCTLSLQWEIDREDHSNIKKHLHAWHLHMKNHMDHNLYTVNFHLLRHFPDIIEKLGPLRGYSTRSAERAIGFFKRHIKLRVRPGANAAKIIKRQLLMRNFERVYKSDDPLEELPSNQYIVPDEDEEYEEIILWNHHVASVTDYNAKYNLIEYLTNYWHYQFRDDRVLHSVLDNNIRIGKQLLKGDIIFRCQEYPSTAKKLDTLVKLIMPTTSGSGMFFGDLLLFFTHTYEGIEHPLCLLKVYGNIRMTEYGARRTKKGVPFGFRTSSNTSTSDKLYVTHANNLKTNAGLLKSSLHDGRYYLVFPEMIPDDIQLGDINNI</sequence>
<comment type="caution">
    <text evidence="2">The sequence shown here is derived from an EMBL/GenBank/DDBJ whole genome shotgun (WGS) entry which is preliminary data.</text>
</comment>
<feature type="compositionally biased region" description="Acidic residues" evidence="1">
    <location>
        <begin position="94"/>
        <end position="108"/>
    </location>
</feature>
<reference evidence="2 3" key="1">
    <citation type="submission" date="2020-12" db="EMBL/GenBank/DDBJ databases">
        <title>Metabolic potential, ecology and presence of endohyphal bacteria is reflected in genomic diversity of Mucoromycotina.</title>
        <authorList>
            <person name="Muszewska A."/>
            <person name="Okrasinska A."/>
            <person name="Steczkiewicz K."/>
            <person name="Drgas O."/>
            <person name="Orlowska M."/>
            <person name="Perlinska-Lenart U."/>
            <person name="Aleksandrzak-Piekarczyk T."/>
            <person name="Szatraj K."/>
            <person name="Zielenkiewicz U."/>
            <person name="Pilsyk S."/>
            <person name="Malc E."/>
            <person name="Mieczkowski P."/>
            <person name="Kruszewska J.S."/>
            <person name="Biernat P."/>
            <person name="Pawlowska J."/>
        </authorList>
    </citation>
    <scope>NUCLEOTIDE SEQUENCE [LARGE SCALE GENOMIC DNA]</scope>
    <source>
        <strain evidence="2 3">CBS 142.35</strain>
    </source>
</reference>
<evidence type="ECO:0008006" key="4">
    <source>
        <dbReference type="Google" id="ProtNLM"/>
    </source>
</evidence>
<feature type="region of interest" description="Disordered" evidence="1">
    <location>
        <begin position="76"/>
        <end position="126"/>
    </location>
</feature>
<evidence type="ECO:0000313" key="2">
    <source>
        <dbReference type="EMBL" id="KAG2212554.1"/>
    </source>
</evidence>
<dbReference type="Proteomes" id="UP000646827">
    <property type="component" value="Unassembled WGS sequence"/>
</dbReference>
<dbReference type="EMBL" id="JAEPRB010000739">
    <property type="protein sequence ID" value="KAG2212554.1"/>
    <property type="molecule type" value="Genomic_DNA"/>
</dbReference>
<keyword evidence="3" id="KW-1185">Reference proteome</keyword>
<evidence type="ECO:0000256" key="1">
    <source>
        <dbReference type="SAM" id="MobiDB-lite"/>
    </source>
</evidence>
<proteinExistence type="predicted"/>
<name>A0A8H7RKD9_9FUNG</name>
<organism evidence="2 3">
    <name type="scientific">Circinella minor</name>
    <dbReference type="NCBI Taxonomy" id="1195481"/>
    <lineage>
        <taxon>Eukaryota</taxon>
        <taxon>Fungi</taxon>
        <taxon>Fungi incertae sedis</taxon>
        <taxon>Mucoromycota</taxon>
        <taxon>Mucoromycotina</taxon>
        <taxon>Mucoromycetes</taxon>
        <taxon>Mucorales</taxon>
        <taxon>Lichtheimiaceae</taxon>
        <taxon>Circinella</taxon>
    </lineage>
</organism>
<protein>
    <recommendedName>
        <fullName evidence="4">Transposase domain-containing protein</fullName>
    </recommendedName>
</protein>